<feature type="transmembrane region" description="Helical" evidence="2">
    <location>
        <begin position="366"/>
        <end position="383"/>
    </location>
</feature>
<keyword evidence="2" id="KW-0812">Transmembrane</keyword>
<feature type="region of interest" description="Disordered" evidence="1">
    <location>
        <begin position="169"/>
        <end position="242"/>
    </location>
</feature>
<reference evidence="3" key="1">
    <citation type="submission" date="2016-10" db="EMBL/GenBank/DDBJ databases">
        <authorList>
            <person name="Benchimol M."/>
            <person name="Almeida L.G."/>
            <person name="Vasconcelos A.T."/>
            <person name="Perreira-Neves A."/>
            <person name="Rosa I.A."/>
            <person name="Tasca T."/>
            <person name="Bogo M.R."/>
            <person name="de Souza W."/>
        </authorList>
    </citation>
    <scope>NUCLEOTIDE SEQUENCE [LARGE SCALE GENOMIC DNA]</scope>
    <source>
        <strain evidence="3">K</strain>
    </source>
</reference>
<keyword evidence="2" id="KW-0472">Membrane</keyword>
<gene>
    <name evidence="3" type="ORF">TRFO_29611</name>
</gene>
<feature type="transmembrane region" description="Helical" evidence="2">
    <location>
        <begin position="441"/>
        <end position="462"/>
    </location>
</feature>
<feature type="transmembrane region" description="Helical" evidence="2">
    <location>
        <begin position="275"/>
        <end position="295"/>
    </location>
</feature>
<dbReference type="RefSeq" id="XP_068356192.1">
    <property type="nucleotide sequence ID" value="XM_068506876.1"/>
</dbReference>
<dbReference type="AlphaFoldDB" id="A0A1J4JX67"/>
<keyword evidence="2" id="KW-1133">Transmembrane helix</keyword>
<sequence>MRVSDSLIFHRESRNIVFKYQIPISFSNRISWMVSFYVLALSLLFTIQNFKSSTIIESYHGLQSDEASNTSYNLVMLPSSKYSNLMTTTFVDLPNIQSDRPITYSIEAEFFFNINKNEIGDILIVQSLTGGGLQNLMSTGFYPFDYILLQLHVFSDSYFDQHDGHSDVHADIRSENNNHQNSNINNNNKNNFNNNNNNLNNNLNNNNSNLNNNLNHNQNNNLNNFQNNHERQGNLNSNNNMNGLNGMNNGSFKIINPKIIHINGNPDFGQKTIEIRYILTFISVVCLICYLVSTCFVSRGNIHAEHIFSIIGLIVSILANFPLSVLPQFQGDLEAQCFNFLFKGLFSSFNLINLFLCVYKANNGQLVEFASIMSLVYIFGGALSEMTFDSRIVDRFFDVNTIVWLFFTSVALMSRISITLFIFYNFCVILKNHRNSQKRLYTPYLSIYFVSTVSWTVQHILFYKNGYKNYAFDFFESYIVQTLTALMFADIHWPQIASPRPPIDEILDNRKRHISTMESTGPDPEFTLLK</sequence>
<feature type="transmembrane region" description="Helical" evidence="2">
    <location>
        <begin position="403"/>
        <end position="429"/>
    </location>
</feature>
<organism evidence="3 4">
    <name type="scientific">Tritrichomonas foetus</name>
    <dbReference type="NCBI Taxonomy" id="1144522"/>
    <lineage>
        <taxon>Eukaryota</taxon>
        <taxon>Metamonada</taxon>
        <taxon>Parabasalia</taxon>
        <taxon>Tritrichomonadida</taxon>
        <taxon>Tritrichomonadidae</taxon>
        <taxon>Tritrichomonas</taxon>
    </lineage>
</organism>
<feature type="compositionally biased region" description="Low complexity" evidence="1">
    <location>
        <begin position="177"/>
        <end position="242"/>
    </location>
</feature>
<name>A0A1J4JX67_9EUKA</name>
<dbReference type="EMBL" id="MLAK01000841">
    <property type="protein sequence ID" value="OHT03056.1"/>
    <property type="molecule type" value="Genomic_DNA"/>
</dbReference>
<dbReference type="VEuPathDB" id="TrichDB:TRFO_29611"/>
<accession>A0A1J4JX67</accession>
<proteinExistence type="predicted"/>
<dbReference type="Proteomes" id="UP000179807">
    <property type="component" value="Unassembled WGS sequence"/>
</dbReference>
<comment type="caution">
    <text evidence="3">The sequence shown here is derived from an EMBL/GenBank/DDBJ whole genome shotgun (WGS) entry which is preliminary data.</text>
</comment>
<feature type="transmembrane region" description="Helical" evidence="2">
    <location>
        <begin position="307"/>
        <end position="326"/>
    </location>
</feature>
<evidence type="ECO:0000256" key="1">
    <source>
        <dbReference type="SAM" id="MobiDB-lite"/>
    </source>
</evidence>
<keyword evidence="4" id="KW-1185">Reference proteome</keyword>
<evidence type="ECO:0000313" key="4">
    <source>
        <dbReference type="Proteomes" id="UP000179807"/>
    </source>
</evidence>
<dbReference type="OrthoDB" id="10676680at2759"/>
<protein>
    <submittedName>
        <fullName evidence="3">Uncharacterized protein</fullName>
    </submittedName>
</protein>
<evidence type="ECO:0000256" key="2">
    <source>
        <dbReference type="SAM" id="Phobius"/>
    </source>
</evidence>
<evidence type="ECO:0000313" key="3">
    <source>
        <dbReference type="EMBL" id="OHT03056.1"/>
    </source>
</evidence>
<feature type="transmembrane region" description="Helical" evidence="2">
    <location>
        <begin position="338"/>
        <end position="359"/>
    </location>
</feature>
<dbReference type="GeneID" id="94841580"/>